<keyword evidence="2" id="KW-1185">Reference proteome</keyword>
<protein>
    <submittedName>
        <fullName evidence="1">DUF2259 domain-containing protein</fullName>
    </submittedName>
</protein>
<reference evidence="1" key="1">
    <citation type="submission" date="2023-02" db="EMBL/GenBank/DDBJ databases">
        <title>Description of Roseinatronobacter alkalisoli sp. nov., an alkaliphilic bacerium isolated from soda soil.</title>
        <authorList>
            <person name="Wei W."/>
        </authorList>
    </citation>
    <scope>NUCLEOTIDE SEQUENCE</scope>
    <source>
        <strain evidence="1">HJB301</strain>
    </source>
</reference>
<dbReference type="Pfam" id="PF10016">
    <property type="entry name" value="DUF2259"/>
    <property type="match status" value="1"/>
</dbReference>
<evidence type="ECO:0000313" key="2">
    <source>
        <dbReference type="Proteomes" id="UP001431784"/>
    </source>
</evidence>
<accession>A0ABT5TDP9</accession>
<evidence type="ECO:0000313" key="1">
    <source>
        <dbReference type="EMBL" id="MDD7973252.1"/>
    </source>
</evidence>
<sequence length="207" mass="22886">MSGRTRRWGIGFSEDGQYFAFKTYGLQRGSGLPYATVFVVDLTQNAWVSGTPFRAGRNESSMIEVEAVPFEALEQVCREAMDSAATMLQDLRIRRPATVLYAADIGQTHLPQEVIRVSIPNRDRPIAQPMREFALRLSDLSVPAAADYCLHPDTLRGYRLELLQPGGAAIVCMRTGAFPPRGVAPNPIGLMLSSLPDIRKQTRPLSH</sequence>
<name>A0ABT5TDP9_9RHOB</name>
<gene>
    <name evidence="1" type="ORF">PUT78_19400</name>
</gene>
<comment type="caution">
    <text evidence="1">The sequence shown here is derived from an EMBL/GenBank/DDBJ whole genome shotgun (WGS) entry which is preliminary data.</text>
</comment>
<dbReference type="Proteomes" id="UP001431784">
    <property type="component" value="Unassembled WGS sequence"/>
</dbReference>
<dbReference type="InterPro" id="IPR018725">
    <property type="entry name" value="DUF2259_secreted"/>
</dbReference>
<dbReference type="EMBL" id="JAQZSM010000028">
    <property type="protein sequence ID" value="MDD7973252.1"/>
    <property type="molecule type" value="Genomic_DNA"/>
</dbReference>
<proteinExistence type="predicted"/>
<organism evidence="1 2">
    <name type="scientific">Roseinatronobacter alkalisoli</name>
    <dbReference type="NCBI Taxonomy" id="3028235"/>
    <lineage>
        <taxon>Bacteria</taxon>
        <taxon>Pseudomonadati</taxon>
        <taxon>Pseudomonadota</taxon>
        <taxon>Alphaproteobacteria</taxon>
        <taxon>Rhodobacterales</taxon>
        <taxon>Paracoccaceae</taxon>
        <taxon>Roseinatronobacter</taxon>
    </lineage>
</organism>